<feature type="region of interest" description="Disordered" evidence="4">
    <location>
        <begin position="648"/>
        <end position="671"/>
    </location>
</feature>
<evidence type="ECO:0000256" key="4">
    <source>
        <dbReference type="SAM" id="MobiDB-lite"/>
    </source>
</evidence>
<accession>A0A4R7BYC3</accession>
<evidence type="ECO:0000256" key="2">
    <source>
        <dbReference type="ARBA" id="ARBA00022801"/>
    </source>
</evidence>
<dbReference type="InterPro" id="IPR014756">
    <property type="entry name" value="Ig_E-set"/>
</dbReference>
<dbReference type="InterPro" id="IPR013780">
    <property type="entry name" value="Glyco_hydro_b"/>
</dbReference>
<organism evidence="6 7">
    <name type="scientific">Enterovirga rhinocerotis</name>
    <dbReference type="NCBI Taxonomy" id="1339210"/>
    <lineage>
        <taxon>Bacteria</taxon>
        <taxon>Pseudomonadati</taxon>
        <taxon>Pseudomonadota</taxon>
        <taxon>Alphaproteobacteria</taxon>
        <taxon>Hyphomicrobiales</taxon>
        <taxon>Methylobacteriaceae</taxon>
        <taxon>Enterovirga</taxon>
    </lineage>
</organism>
<dbReference type="CDD" id="cd11326">
    <property type="entry name" value="AmyAc_Glg_debranch"/>
    <property type="match status" value="1"/>
</dbReference>
<dbReference type="InterPro" id="IPR011837">
    <property type="entry name" value="Glycogen_debranch_GlgX"/>
</dbReference>
<dbReference type="CDD" id="cd02856">
    <property type="entry name" value="E_set_GDE_Isoamylase_N"/>
    <property type="match status" value="1"/>
</dbReference>
<dbReference type="SUPFAM" id="SSF81296">
    <property type="entry name" value="E set domains"/>
    <property type="match status" value="1"/>
</dbReference>
<dbReference type="SUPFAM" id="SSF51011">
    <property type="entry name" value="Glycosyl hydrolase domain"/>
    <property type="match status" value="1"/>
</dbReference>
<dbReference type="NCBIfam" id="TIGR02100">
    <property type="entry name" value="glgX_debranch"/>
    <property type="match status" value="1"/>
</dbReference>
<dbReference type="RefSeq" id="WP_133770597.1">
    <property type="nucleotide sequence ID" value="NZ_SNZR01000013.1"/>
</dbReference>
<dbReference type="Gene3D" id="3.20.20.80">
    <property type="entry name" value="Glycosidases"/>
    <property type="match status" value="1"/>
</dbReference>
<dbReference type="Proteomes" id="UP000295122">
    <property type="component" value="Unassembled WGS sequence"/>
</dbReference>
<dbReference type="Gene3D" id="2.60.40.10">
    <property type="entry name" value="Immunoglobulins"/>
    <property type="match status" value="1"/>
</dbReference>
<dbReference type="InterPro" id="IPR013783">
    <property type="entry name" value="Ig-like_fold"/>
</dbReference>
<keyword evidence="7" id="KW-1185">Reference proteome</keyword>
<evidence type="ECO:0000313" key="7">
    <source>
        <dbReference type="Proteomes" id="UP000295122"/>
    </source>
</evidence>
<dbReference type="GO" id="GO:0005980">
    <property type="term" value="P:glycogen catabolic process"/>
    <property type="evidence" value="ECO:0007669"/>
    <property type="project" value="InterPro"/>
</dbReference>
<gene>
    <name evidence="6" type="ORF">EV668_2580</name>
</gene>
<protein>
    <submittedName>
        <fullName evidence="6">Glycogen operon protein</fullName>
    </submittedName>
</protein>
<dbReference type="SUPFAM" id="SSF51445">
    <property type="entry name" value="(Trans)glycosidases"/>
    <property type="match status" value="1"/>
</dbReference>
<dbReference type="SMART" id="SM00642">
    <property type="entry name" value="Aamy"/>
    <property type="match status" value="1"/>
</dbReference>
<dbReference type="InterPro" id="IPR006047">
    <property type="entry name" value="GH13_cat_dom"/>
</dbReference>
<evidence type="ECO:0000313" key="6">
    <source>
        <dbReference type="EMBL" id="TDR89745.1"/>
    </source>
</evidence>
<evidence type="ECO:0000259" key="5">
    <source>
        <dbReference type="SMART" id="SM00642"/>
    </source>
</evidence>
<dbReference type="GO" id="GO:0004135">
    <property type="term" value="F:amylo-alpha-1,6-glucosidase activity"/>
    <property type="evidence" value="ECO:0007669"/>
    <property type="project" value="InterPro"/>
</dbReference>
<reference evidence="6 7" key="1">
    <citation type="submission" date="2019-03" db="EMBL/GenBank/DDBJ databases">
        <title>Genomic Encyclopedia of Type Strains, Phase IV (KMG-IV): sequencing the most valuable type-strain genomes for metagenomic binning, comparative biology and taxonomic classification.</title>
        <authorList>
            <person name="Goeker M."/>
        </authorList>
    </citation>
    <scope>NUCLEOTIDE SEQUENCE [LARGE SCALE GENOMIC DNA]</scope>
    <source>
        <strain evidence="6 7">DSM 25903</strain>
    </source>
</reference>
<evidence type="ECO:0000256" key="3">
    <source>
        <dbReference type="ARBA" id="ARBA00023295"/>
    </source>
</evidence>
<proteinExistence type="inferred from homology"/>
<keyword evidence="2" id="KW-0378">Hydrolase</keyword>
<comment type="caution">
    <text evidence="6">The sequence shown here is derived from an EMBL/GenBank/DDBJ whole genome shotgun (WGS) entry which is preliminary data.</text>
</comment>
<keyword evidence="3" id="KW-0326">Glycosidase</keyword>
<dbReference type="InterPro" id="IPR017853">
    <property type="entry name" value="GH"/>
</dbReference>
<sequence>MQSRRPTDFVLTGGRPEPLGATADADGVNFALVSAHGTAVDLCLFDAHGAEHRFRLPARTGDVWHGRLEGAAPGLLYLYRVHGPWRPDEGHRFDPGRPVLDPYARLLSGPYRPGPPGRPPFPAPDAVPRGVVLGPALPEPHQRPMRPWRDTVIYEAHVRGLTKLHPAIPPAMRGTYDALGHPAIVDHLLRLGVTALELLPIQSIADEPALLARGLSNYWGYSTLNYFAPEPRYFGPAGPIGLKQSIRRLHEAGIEVILDVVLNHTAEIDEPGPVLSFRGIDNALYYKHRPGEPGRLLDVTGCGNSFDLGQPAARRLALDALRHWADEYGIDGFRFDLATTLARDDGPFDPNSAFFAELRADSVLSSLKLIAEPWDLGEDGYRLGAFPAEWSEWNDRFRDGVRGFWRGDAGQLPRLAQALSGSREIFAGRRRGPRASVNYVASHDGFTLRDLVSYAERHNEANGEGNRDGHGHNLSQNFGHEGDTEDRDIRALRARAVRNLIATLALSQGEPMLLAGDELSRSQGGNNNAYAQDNATSWLDWEAGFAHDPDLPDFVAHAVSLRRGFAALRRESFLRGEDRDGSGRRDVHWLTPRGTQLGWEDWQDSGSRCLGMQIGDDAPDGRRLLLLANAGPEAVAFRLAAEVPGGPWRPILDTTEPTGRPSETAPILDGGGTFPLAPRSLVLFQQAD</sequence>
<dbReference type="InterPro" id="IPR044505">
    <property type="entry name" value="GlgX_Isoamylase_N_E_set"/>
</dbReference>
<name>A0A4R7BYC3_9HYPH</name>
<dbReference type="PANTHER" id="PTHR43002">
    <property type="entry name" value="GLYCOGEN DEBRANCHING ENZYME"/>
    <property type="match status" value="1"/>
</dbReference>
<dbReference type="AlphaFoldDB" id="A0A4R7BYC3"/>
<dbReference type="InterPro" id="IPR004193">
    <property type="entry name" value="Glyco_hydro_13_N"/>
</dbReference>
<dbReference type="Gene3D" id="2.60.40.1180">
    <property type="entry name" value="Golgi alpha-mannosidase II"/>
    <property type="match status" value="1"/>
</dbReference>
<dbReference type="OrthoDB" id="3236218at2"/>
<dbReference type="EMBL" id="SNZR01000013">
    <property type="protein sequence ID" value="TDR89745.1"/>
    <property type="molecule type" value="Genomic_DNA"/>
</dbReference>
<comment type="similarity">
    <text evidence="1">Belongs to the glycosyl hydrolase 13 family.</text>
</comment>
<evidence type="ECO:0000256" key="1">
    <source>
        <dbReference type="ARBA" id="ARBA00008061"/>
    </source>
</evidence>
<feature type="domain" description="Glycosyl hydrolase family 13 catalytic" evidence="5">
    <location>
        <begin position="178"/>
        <end position="562"/>
    </location>
</feature>
<feature type="region of interest" description="Disordered" evidence="4">
    <location>
        <begin position="460"/>
        <end position="485"/>
    </location>
</feature>
<feature type="compositionally biased region" description="Basic and acidic residues" evidence="4">
    <location>
        <begin position="460"/>
        <end position="471"/>
    </location>
</feature>
<dbReference type="Pfam" id="PF02922">
    <property type="entry name" value="CBM_48"/>
    <property type="match status" value="1"/>
</dbReference>